<feature type="domain" description="MITD1 C-terminal phospholipase D-like" evidence="2">
    <location>
        <begin position="100"/>
        <end position="241"/>
    </location>
</feature>
<dbReference type="Pfam" id="PF16565">
    <property type="entry name" value="MIT_C"/>
    <property type="match status" value="1"/>
</dbReference>
<evidence type="ECO:0000313" key="3">
    <source>
        <dbReference type="RefSeq" id="XP_016977775.1"/>
    </source>
</evidence>
<organism evidence="3">
    <name type="scientific">Drosophila rhopaloa</name>
    <name type="common">Fruit fly</name>
    <dbReference type="NCBI Taxonomy" id="1041015"/>
    <lineage>
        <taxon>Eukaryota</taxon>
        <taxon>Metazoa</taxon>
        <taxon>Ecdysozoa</taxon>
        <taxon>Arthropoda</taxon>
        <taxon>Hexapoda</taxon>
        <taxon>Insecta</taxon>
        <taxon>Pterygota</taxon>
        <taxon>Neoptera</taxon>
        <taxon>Endopterygota</taxon>
        <taxon>Diptera</taxon>
        <taxon>Brachycera</taxon>
        <taxon>Muscomorpha</taxon>
        <taxon>Ephydroidea</taxon>
        <taxon>Drosophilidae</taxon>
        <taxon>Drosophila</taxon>
        <taxon>Sophophora</taxon>
    </lineage>
</organism>
<dbReference type="PANTHER" id="PTHR21222">
    <property type="entry name" value="MIT DOMAIN-CONTAINING PROTEIN 1"/>
    <property type="match status" value="1"/>
</dbReference>
<protein>
    <submittedName>
        <fullName evidence="3">LOW QUALITY PROTEIN: MIT domain-containing protein 1</fullName>
    </submittedName>
</protein>
<dbReference type="InterPro" id="IPR032341">
    <property type="entry name" value="MITD1_C"/>
</dbReference>
<sequence length="273" mass="31227">MTATPNIADVNDGELPKLAPIINALKCEQTGHIMEAILLYEESISKLSQMAEAEPSRRQLCGKYLKMYEARAKQLRDQVKGHLHTSRMLDHITIERGVRGRSYQRLFGPYLDDGVREAHLNEPHLTESPHFRNLINFLEVLVKNCRYLKYIRLTTQPDAVAPKNQLLMLQQMKNDLAAGNIQMNFQMDDSLHDRKIVLSSGVVIKIGRGLHYFEPVEGSYSLGLCDFDFRKCLATEVDIWKCQAFAKRLKDSEEGEYQASKEDRAEPHAYSSD</sequence>
<dbReference type="GeneID" id="108043538"/>
<dbReference type="Gene3D" id="3.30.870.30">
    <property type="entry name" value="MITD, C-terminal phospholipase D-like domain"/>
    <property type="match status" value="1"/>
</dbReference>
<dbReference type="InterPro" id="IPR036181">
    <property type="entry name" value="MIT_dom_sf"/>
</dbReference>
<dbReference type="Gene3D" id="1.20.58.80">
    <property type="entry name" value="Phosphotransferase system, lactose/cellobiose-type IIA subunit"/>
    <property type="match status" value="1"/>
</dbReference>
<dbReference type="PANTHER" id="PTHR21222:SF1">
    <property type="entry name" value="MIT DOMAIN-CONTAINING PROTEIN 1"/>
    <property type="match status" value="1"/>
</dbReference>
<dbReference type="AlphaFoldDB" id="A0A6P4EHW8"/>
<dbReference type="RefSeq" id="XP_016977775.2">
    <property type="nucleotide sequence ID" value="XM_017122286.2"/>
</dbReference>
<evidence type="ECO:0000259" key="2">
    <source>
        <dbReference type="Pfam" id="PF16565"/>
    </source>
</evidence>
<feature type="region of interest" description="Disordered" evidence="1">
    <location>
        <begin position="250"/>
        <end position="273"/>
    </location>
</feature>
<dbReference type="RefSeq" id="XP_016977775.1">
    <property type="nucleotide sequence ID" value="XM_017122286.1"/>
</dbReference>
<reference evidence="3" key="1">
    <citation type="submission" date="2025-08" db="UniProtKB">
        <authorList>
            <consortium name="RefSeq"/>
        </authorList>
    </citation>
    <scope>IDENTIFICATION</scope>
</reference>
<evidence type="ECO:0000256" key="1">
    <source>
        <dbReference type="SAM" id="MobiDB-lite"/>
    </source>
</evidence>
<dbReference type="OrthoDB" id="19553at2759"/>
<gene>
    <name evidence="3" type="primary">LOC108043538</name>
</gene>
<dbReference type="InterPro" id="IPR038113">
    <property type="entry name" value="MITD1_C_sf"/>
</dbReference>
<dbReference type="CDD" id="cd02685">
    <property type="entry name" value="MIT_C"/>
    <property type="match status" value="1"/>
</dbReference>
<accession>A0A6P4EHW8</accession>
<dbReference type="SUPFAM" id="SSF116846">
    <property type="entry name" value="MIT domain"/>
    <property type="match status" value="1"/>
</dbReference>
<name>A0A6P4EHW8_DRORH</name>
<dbReference type="InterPro" id="IPR052817">
    <property type="entry name" value="MIT_domain_contain_protein1"/>
</dbReference>
<proteinExistence type="predicted"/>